<dbReference type="Gene3D" id="3.30.300.180">
    <property type="match status" value="1"/>
</dbReference>
<feature type="binding site" evidence="8">
    <location>
        <position position="139"/>
    </location>
    <ligand>
        <name>ATP</name>
        <dbReference type="ChEBI" id="CHEBI:30616"/>
    </ligand>
</feature>
<accession>A0A252F4Q6</accession>
<protein>
    <recommendedName>
        <fullName evidence="8 9">Chromosomal replication initiator protein DnaA</fullName>
    </recommendedName>
</protein>
<feature type="binding site" evidence="8">
    <location>
        <position position="140"/>
    </location>
    <ligand>
        <name>ATP</name>
        <dbReference type="ChEBI" id="CHEBI:30616"/>
    </ligand>
</feature>
<keyword evidence="5 8" id="KW-0067">ATP-binding</keyword>
<dbReference type="GO" id="GO:0005886">
    <property type="term" value="C:plasma membrane"/>
    <property type="evidence" value="ECO:0007669"/>
    <property type="project" value="TreeGrafter"/>
</dbReference>
<keyword evidence="7 8" id="KW-0238">DNA-binding</keyword>
<keyword evidence="6 8" id="KW-0446">Lipid-binding</keyword>
<evidence type="ECO:0000259" key="12">
    <source>
        <dbReference type="SMART" id="SM00382"/>
    </source>
</evidence>
<dbReference type="GO" id="GO:0008289">
    <property type="term" value="F:lipid binding"/>
    <property type="evidence" value="ECO:0007669"/>
    <property type="project" value="UniProtKB-KW"/>
</dbReference>
<comment type="domain">
    <text evidence="8">Domain I is involved in oligomerization and binding regulators, domain II is flexibile and of varying length in different bacteria, domain III forms the AAA+ region, while domain IV binds dsDNA.</text>
</comment>
<dbReference type="Gene3D" id="3.40.50.300">
    <property type="entry name" value="P-loop containing nucleotide triphosphate hydrolases"/>
    <property type="match status" value="1"/>
</dbReference>
<dbReference type="GO" id="GO:0005737">
    <property type="term" value="C:cytoplasm"/>
    <property type="evidence" value="ECO:0007669"/>
    <property type="project" value="UniProtKB-SubCell"/>
</dbReference>
<dbReference type="HAMAP" id="MF_00377">
    <property type="entry name" value="DnaA_bact"/>
    <property type="match status" value="1"/>
</dbReference>
<dbReference type="PANTHER" id="PTHR30050">
    <property type="entry name" value="CHROMOSOMAL REPLICATION INITIATOR PROTEIN DNAA"/>
    <property type="match status" value="1"/>
</dbReference>
<dbReference type="InterPro" id="IPR027417">
    <property type="entry name" value="P-loop_NTPase"/>
</dbReference>
<dbReference type="CDD" id="cd00009">
    <property type="entry name" value="AAA"/>
    <property type="match status" value="1"/>
</dbReference>
<dbReference type="GO" id="GO:0003688">
    <property type="term" value="F:DNA replication origin binding"/>
    <property type="evidence" value="ECO:0007669"/>
    <property type="project" value="UniProtKB-UniRule"/>
</dbReference>
<evidence type="ECO:0000256" key="11">
    <source>
        <dbReference type="RuleBase" id="RU004227"/>
    </source>
</evidence>
<keyword evidence="4 8" id="KW-0547">Nucleotide-binding</keyword>
<dbReference type="EMBL" id="NHOC01000005">
    <property type="protein sequence ID" value="OUM20756.1"/>
    <property type="molecule type" value="Genomic_DNA"/>
</dbReference>
<comment type="function">
    <text evidence="8 10">Plays an essential role in the initiation and regulation of chromosomal replication. ATP-DnaA binds to the origin of replication (oriC) to initiate formation of the DNA replication initiation complex once per cell cycle. Binds the DnaA box (a 9 base pair repeat at the origin) and separates the double-stranded (ds)DNA. Forms a right-handed helical filament on oriC DNA; dsDNA binds to the exterior of the filament while single-stranded (ss)DNA is stabiized in the filament's interior. The ATP-DnaA-oriC complex binds and stabilizes one strand of the AT-rich DNA unwinding element (DUE), permitting loading of DNA polymerase. After initiation quickly degrades to an ADP-DnaA complex that is not apt for DNA replication. Binds acidic phospholipids.</text>
</comment>
<feature type="region of interest" description="Domain IV, binds dsDNA" evidence="8">
    <location>
        <begin position="309"/>
        <end position="428"/>
    </location>
</feature>
<sequence>MNTPADIWKVVLTLLEKRLQPVTIDAWFDDLTAVEFKDDTLLLHTPDKFKKEIIDQRYLSIIKDALRDLFSADIDVIITTGEAPAPIAHSNYPEDEYTFEQFIVGSSNKFAHAAATAVANNPAKNYNPLFIYGQSGLGKTHLLYAIASVVRRDHPSFRIVYIKGEDFTNELINAIGEGQVQEFRDKYRLADLFLVDDIQFVAGKDRTQEEFFHTFNALYEAHKQIVLTSDRPPKEIHTLEDRLKTRFEWGLLADIQPPDYETRMAIIHVKADSLGVHLPDEVVDYIAKTITSNVRQLEGTVKKIKALHDLMERDIDLSLAKEAVTDIFKENPGLNPTPEMIIREVSRYYCIPVEKLQGSGRSKDMVLPRQVAMYLVREMTDYSLPEIGKVFSRDHTTVLHSINKIENYLKETSEMDNIIKTLKANIRG</sequence>
<dbReference type="OrthoDB" id="9807019at2"/>
<feature type="region of interest" description="Domain III, AAA+ region" evidence="8">
    <location>
        <begin position="92"/>
        <end position="308"/>
    </location>
</feature>
<dbReference type="PROSITE" id="PS01008">
    <property type="entry name" value="DNAA"/>
    <property type="match status" value="1"/>
</dbReference>
<dbReference type="InterPro" id="IPR003593">
    <property type="entry name" value="AAA+_ATPase"/>
</dbReference>
<dbReference type="InterPro" id="IPR013159">
    <property type="entry name" value="DnaA_C"/>
</dbReference>
<dbReference type="InterPro" id="IPR020591">
    <property type="entry name" value="Chromosome_initiator_DnaA-like"/>
</dbReference>
<dbReference type="CDD" id="cd06571">
    <property type="entry name" value="Bac_DnaA_C"/>
    <property type="match status" value="1"/>
</dbReference>
<dbReference type="Proteomes" id="UP000194903">
    <property type="component" value="Unassembled WGS sequence"/>
</dbReference>
<evidence type="ECO:0000256" key="10">
    <source>
        <dbReference type="RuleBase" id="RU000577"/>
    </source>
</evidence>
<dbReference type="InterPro" id="IPR013317">
    <property type="entry name" value="DnaA_dom"/>
</dbReference>
<evidence type="ECO:0000256" key="6">
    <source>
        <dbReference type="ARBA" id="ARBA00023121"/>
    </source>
</evidence>
<dbReference type="Pfam" id="PF08299">
    <property type="entry name" value="Bac_DnaA_C"/>
    <property type="match status" value="1"/>
</dbReference>
<comment type="subunit">
    <text evidence="8">Oligomerizes as a right-handed, spiral filament on DNA at oriC.</text>
</comment>
<name>A0A252F4Q6_9FIRM</name>
<dbReference type="GO" id="GO:0006275">
    <property type="term" value="P:regulation of DNA replication"/>
    <property type="evidence" value="ECO:0007669"/>
    <property type="project" value="UniProtKB-UniRule"/>
</dbReference>
<feature type="binding site" evidence="8">
    <location>
        <position position="138"/>
    </location>
    <ligand>
        <name>ATP</name>
        <dbReference type="ChEBI" id="CHEBI:30616"/>
    </ligand>
</feature>
<evidence type="ECO:0000256" key="3">
    <source>
        <dbReference type="ARBA" id="ARBA00022705"/>
    </source>
</evidence>
<evidence type="ECO:0000256" key="2">
    <source>
        <dbReference type="ARBA" id="ARBA00022490"/>
    </source>
</evidence>
<dbReference type="InterPro" id="IPR038454">
    <property type="entry name" value="DnaA_N_sf"/>
</dbReference>
<dbReference type="Pfam" id="PF11638">
    <property type="entry name" value="DnaA_N"/>
    <property type="match status" value="1"/>
</dbReference>
<feature type="domain" description="AAA+ ATPase" evidence="12">
    <location>
        <begin position="125"/>
        <end position="253"/>
    </location>
</feature>
<reference evidence="14 15" key="1">
    <citation type="submission" date="2017-05" db="EMBL/GenBank/DDBJ databases">
        <title>Butyricicoccus porcorum sp. nov. a butyrate-producing bacterium from the swine intestinal tract.</title>
        <authorList>
            <person name="Trachsel J."/>
            <person name="Humphrey S."/>
            <person name="Allen H.K."/>
        </authorList>
    </citation>
    <scope>NUCLEOTIDE SEQUENCE [LARGE SCALE GENOMIC DNA]</scope>
    <source>
        <strain evidence="14">BB10</strain>
    </source>
</reference>
<dbReference type="PRINTS" id="PR00051">
    <property type="entry name" value="DNAA"/>
</dbReference>
<keyword evidence="3 8" id="KW-0235">DNA replication</keyword>
<dbReference type="AlphaFoldDB" id="A0A252F4Q6"/>
<dbReference type="PANTHER" id="PTHR30050:SF2">
    <property type="entry name" value="CHROMOSOMAL REPLICATION INITIATOR PROTEIN DNAA"/>
    <property type="match status" value="1"/>
</dbReference>
<organism evidence="14 15">
    <name type="scientific">Butyricicoccus porcorum</name>
    <dbReference type="NCBI Taxonomy" id="1945634"/>
    <lineage>
        <taxon>Bacteria</taxon>
        <taxon>Bacillati</taxon>
        <taxon>Bacillota</taxon>
        <taxon>Clostridia</taxon>
        <taxon>Eubacteriales</taxon>
        <taxon>Butyricicoccaceae</taxon>
        <taxon>Butyricicoccus</taxon>
    </lineage>
</organism>
<dbReference type="InterPro" id="IPR018312">
    <property type="entry name" value="Chromosome_initiator_DnaA_CS"/>
</dbReference>
<evidence type="ECO:0000256" key="9">
    <source>
        <dbReference type="NCBIfam" id="TIGR00362"/>
    </source>
</evidence>
<dbReference type="NCBIfam" id="TIGR00362">
    <property type="entry name" value="DnaA"/>
    <property type="match status" value="1"/>
</dbReference>
<dbReference type="SMART" id="SM00760">
    <property type="entry name" value="Bac_DnaA_C"/>
    <property type="match status" value="1"/>
</dbReference>
<dbReference type="FunFam" id="3.40.50.300:FF:000668">
    <property type="entry name" value="Chromosomal replication initiator protein DnaA"/>
    <property type="match status" value="1"/>
</dbReference>
<proteinExistence type="inferred from homology"/>
<feature type="domain" description="Chromosomal replication initiator DnaA C-terminal" evidence="13">
    <location>
        <begin position="337"/>
        <end position="405"/>
    </location>
</feature>
<comment type="caution">
    <text evidence="14">The sequence shown here is derived from an EMBL/GenBank/DDBJ whole genome shotgun (WGS) entry which is preliminary data.</text>
</comment>
<dbReference type="RefSeq" id="WP_087019627.1">
    <property type="nucleotide sequence ID" value="NZ_CP178353.1"/>
</dbReference>
<feature type="region of interest" description="Domain I, interacts with DnaA modulators" evidence="8">
    <location>
        <begin position="1"/>
        <end position="83"/>
    </location>
</feature>
<dbReference type="SUPFAM" id="SSF52540">
    <property type="entry name" value="P-loop containing nucleoside triphosphate hydrolases"/>
    <property type="match status" value="1"/>
</dbReference>
<evidence type="ECO:0000256" key="1">
    <source>
        <dbReference type="ARBA" id="ARBA00006583"/>
    </source>
</evidence>
<dbReference type="SUPFAM" id="SSF48295">
    <property type="entry name" value="TrpR-like"/>
    <property type="match status" value="1"/>
</dbReference>
<dbReference type="InterPro" id="IPR001957">
    <property type="entry name" value="Chromosome_initiator_DnaA"/>
</dbReference>
<comment type="subcellular location">
    <subcellularLocation>
        <location evidence="8">Cytoplasm</location>
    </subcellularLocation>
</comment>
<dbReference type="SMART" id="SM00382">
    <property type="entry name" value="AAA"/>
    <property type="match status" value="1"/>
</dbReference>
<dbReference type="GO" id="GO:0006270">
    <property type="term" value="P:DNA replication initiation"/>
    <property type="evidence" value="ECO:0007669"/>
    <property type="project" value="UniProtKB-UniRule"/>
</dbReference>
<dbReference type="Gene3D" id="1.10.8.60">
    <property type="match status" value="1"/>
</dbReference>
<dbReference type="InterPro" id="IPR024633">
    <property type="entry name" value="DnaA_N_dom"/>
</dbReference>
<evidence type="ECO:0000313" key="14">
    <source>
        <dbReference type="EMBL" id="OUM20756.1"/>
    </source>
</evidence>
<evidence type="ECO:0000256" key="8">
    <source>
        <dbReference type="HAMAP-Rule" id="MF_00377"/>
    </source>
</evidence>
<comment type="caution">
    <text evidence="8">Lacks conserved residue(s) required for the propagation of feature annotation.</text>
</comment>
<dbReference type="Gene3D" id="1.10.1750.10">
    <property type="match status" value="1"/>
</dbReference>
<evidence type="ECO:0000256" key="7">
    <source>
        <dbReference type="ARBA" id="ARBA00023125"/>
    </source>
</evidence>
<dbReference type="GO" id="GO:0005524">
    <property type="term" value="F:ATP binding"/>
    <property type="evidence" value="ECO:0007669"/>
    <property type="project" value="UniProtKB-UniRule"/>
</dbReference>
<gene>
    <name evidence="8" type="primary">dnaA</name>
    <name evidence="14" type="ORF">CBW42_07995</name>
</gene>
<comment type="similarity">
    <text evidence="1 8 11">Belongs to the DnaA family.</text>
</comment>
<keyword evidence="2 8" id="KW-0963">Cytoplasm</keyword>
<dbReference type="Pfam" id="PF00308">
    <property type="entry name" value="Bac_DnaA"/>
    <property type="match status" value="1"/>
</dbReference>
<dbReference type="InterPro" id="IPR010921">
    <property type="entry name" value="Trp_repressor/repl_initiator"/>
</dbReference>
<keyword evidence="15" id="KW-1185">Reference proteome</keyword>
<evidence type="ECO:0000256" key="5">
    <source>
        <dbReference type="ARBA" id="ARBA00022840"/>
    </source>
</evidence>
<feature type="binding site" evidence="8">
    <location>
        <position position="136"/>
    </location>
    <ligand>
        <name>ATP</name>
        <dbReference type="ChEBI" id="CHEBI:30616"/>
    </ligand>
</feature>
<evidence type="ECO:0000313" key="15">
    <source>
        <dbReference type="Proteomes" id="UP000194903"/>
    </source>
</evidence>
<evidence type="ECO:0000256" key="4">
    <source>
        <dbReference type="ARBA" id="ARBA00022741"/>
    </source>
</evidence>
<evidence type="ECO:0000259" key="13">
    <source>
        <dbReference type="SMART" id="SM00760"/>
    </source>
</evidence>